<keyword evidence="3" id="KW-1185">Reference proteome</keyword>
<accession>A0ABQ3R5C2</accession>
<comment type="caution">
    <text evidence="2">The sequence shown here is derived from an EMBL/GenBank/DDBJ whole genome shotgun (WGS) entry which is preliminary data.</text>
</comment>
<organism evidence="2 3">
    <name type="scientific">Streptomyces rubradiris</name>
    <name type="common">Streptomyces achromogenes subsp. rubradiris</name>
    <dbReference type="NCBI Taxonomy" id="285531"/>
    <lineage>
        <taxon>Bacteria</taxon>
        <taxon>Bacillati</taxon>
        <taxon>Actinomycetota</taxon>
        <taxon>Actinomycetes</taxon>
        <taxon>Kitasatosporales</taxon>
        <taxon>Streptomycetaceae</taxon>
        <taxon>Streptomyces</taxon>
    </lineage>
</organism>
<evidence type="ECO:0000256" key="1">
    <source>
        <dbReference type="SAM" id="Phobius"/>
    </source>
</evidence>
<name>A0ABQ3R5C2_STRRR</name>
<evidence type="ECO:0008006" key="4">
    <source>
        <dbReference type="Google" id="ProtNLM"/>
    </source>
</evidence>
<dbReference type="RefSeq" id="WP_189998638.1">
    <property type="nucleotide sequence ID" value="NZ_BNCB01000022.1"/>
</dbReference>
<protein>
    <recommendedName>
        <fullName evidence="4">PH domain-containing protein</fullName>
    </recommendedName>
</protein>
<gene>
    <name evidence="2" type="ORF">Srubr_09010</name>
</gene>
<feature type="transmembrane region" description="Helical" evidence="1">
    <location>
        <begin position="62"/>
        <end position="87"/>
    </location>
</feature>
<sequence length="185" mass="20487">MEHRDDTRPLAIGRHLSGTAAVAYDRDWAGEVRGAVRYATALLGLSLCLDGAAGSLTWWRGVLWLVTALLLFLVLYPARVSAGQGWLASRRLGRTRRVRTDLLIAVRPLDGVSRRLVLRDALGHRVEIDPEVLVRNPDLWYRLDEGARRAETAGILLTGTTALHTLARRVNRETALGVFRASGME</sequence>
<reference evidence="3" key="1">
    <citation type="submission" date="2023-07" db="EMBL/GenBank/DDBJ databases">
        <title>Whole genome shotgun sequence of Streptomyces achromogenes subsp. rubradiris NBRC 14000.</title>
        <authorList>
            <person name="Komaki H."/>
            <person name="Tamura T."/>
        </authorList>
    </citation>
    <scope>NUCLEOTIDE SEQUENCE [LARGE SCALE GENOMIC DNA]</scope>
    <source>
        <strain evidence="3">NBRC 14000</strain>
    </source>
</reference>
<evidence type="ECO:0000313" key="3">
    <source>
        <dbReference type="Proteomes" id="UP000646738"/>
    </source>
</evidence>
<dbReference type="Proteomes" id="UP000646738">
    <property type="component" value="Unassembled WGS sequence"/>
</dbReference>
<keyword evidence="1" id="KW-1133">Transmembrane helix</keyword>
<evidence type="ECO:0000313" key="2">
    <source>
        <dbReference type="EMBL" id="GHI51055.1"/>
    </source>
</evidence>
<dbReference type="EMBL" id="BNEA01000001">
    <property type="protein sequence ID" value="GHI51055.1"/>
    <property type="molecule type" value="Genomic_DNA"/>
</dbReference>
<keyword evidence="1" id="KW-0812">Transmembrane</keyword>
<proteinExistence type="predicted"/>
<feature type="transmembrane region" description="Helical" evidence="1">
    <location>
        <begin position="35"/>
        <end position="56"/>
    </location>
</feature>
<keyword evidence="1" id="KW-0472">Membrane</keyword>